<keyword evidence="1" id="KW-0812">Transmembrane</keyword>
<evidence type="ECO:0000256" key="1">
    <source>
        <dbReference type="SAM" id="Phobius"/>
    </source>
</evidence>
<feature type="domain" description="Gammaproteobacterial periplasmic sensor" evidence="2">
    <location>
        <begin position="31"/>
        <end position="104"/>
    </location>
</feature>
<feature type="non-terminal residue" evidence="3">
    <location>
        <position position="104"/>
    </location>
</feature>
<name>A0A736HAT2_SALET</name>
<dbReference type="Pfam" id="PF17155">
    <property type="entry name" value="GAPES1"/>
    <property type="match status" value="1"/>
</dbReference>
<dbReference type="AlphaFoldDB" id="A0A736HAT2"/>
<protein>
    <submittedName>
        <fullName evidence="3">Diguanylate cylase</fullName>
    </submittedName>
</protein>
<reference evidence="3" key="2">
    <citation type="submission" date="2018-07" db="EMBL/GenBank/DDBJ databases">
        <authorList>
            <consortium name="NCBI Pathogen Detection Project"/>
        </authorList>
    </citation>
    <scope>NUCLEOTIDE SEQUENCE</scope>
    <source>
        <strain evidence="3">09-4354</strain>
    </source>
</reference>
<keyword evidence="1" id="KW-0472">Membrane</keyword>
<gene>
    <name evidence="3" type="ORF">G4P14_003886</name>
</gene>
<reference evidence="3" key="1">
    <citation type="journal article" date="2018" name="Genome Biol.">
        <title>SKESA: strategic k-mer extension for scrupulous assemblies.</title>
        <authorList>
            <person name="Souvorov A."/>
            <person name="Agarwala R."/>
            <person name="Lipman D.J."/>
        </authorList>
    </citation>
    <scope>NUCLEOTIDE SEQUENCE</scope>
    <source>
        <strain evidence="3">09-4354</strain>
    </source>
</reference>
<keyword evidence="1" id="KW-1133">Transmembrane helix</keyword>
<comment type="caution">
    <text evidence="3">The sequence shown here is derived from an EMBL/GenBank/DDBJ whole genome shotgun (WGS) entry which is preliminary data.</text>
</comment>
<evidence type="ECO:0000259" key="2">
    <source>
        <dbReference type="Pfam" id="PF17155"/>
    </source>
</evidence>
<accession>A0A736HAT2</accession>
<organism evidence="3">
    <name type="scientific">Salmonella enterica subsp. enterica serovar Saintpaul</name>
    <dbReference type="NCBI Taxonomy" id="90105"/>
    <lineage>
        <taxon>Bacteria</taxon>
        <taxon>Pseudomonadati</taxon>
        <taxon>Pseudomonadota</taxon>
        <taxon>Gammaproteobacteria</taxon>
        <taxon>Enterobacterales</taxon>
        <taxon>Enterobacteriaceae</taxon>
        <taxon>Salmonella</taxon>
    </lineage>
</organism>
<dbReference type="InterPro" id="IPR033420">
    <property type="entry name" value="GAPES1"/>
</dbReference>
<dbReference type="EMBL" id="DAASYE010000070">
    <property type="protein sequence ID" value="HAE7542041.1"/>
    <property type="molecule type" value="Genomic_DNA"/>
</dbReference>
<feature type="transmembrane region" description="Helical" evidence="1">
    <location>
        <begin position="12"/>
        <end position="30"/>
    </location>
</feature>
<sequence length="104" mass="11922">MNLHHKALRHFISASVIVLTSSFLIYELIASDRAMNAYMRYIMERADSSFLYDKYQNQSIAAHLMRTFEAPGDPVTAEKHRAFCDAFEAINGTHGVNLTRHNYP</sequence>
<proteinExistence type="predicted"/>
<evidence type="ECO:0000313" key="3">
    <source>
        <dbReference type="EMBL" id="HAE7542041.1"/>
    </source>
</evidence>